<dbReference type="Gene3D" id="1.10.630.10">
    <property type="entry name" value="Cytochrome P450"/>
    <property type="match status" value="1"/>
</dbReference>
<protein>
    <submittedName>
        <fullName evidence="8">Cytochrome P450</fullName>
    </submittedName>
</protein>
<dbReference type="RefSeq" id="WP_062972110.1">
    <property type="nucleotide sequence ID" value="NZ_JAAXOS010000001.1"/>
</dbReference>
<comment type="caution">
    <text evidence="8">The sequence shown here is derived from an EMBL/GenBank/DDBJ whole genome shotgun (WGS) entry which is preliminary data.</text>
</comment>
<sequence length="454" mass="50980">MSIDDAVADEDRKKNRYQFDRHTPEYRHRFQEITEELHAKCPIAWSDTYDGHWVAGGGNAVFELARCPHVSNDHDLHGERKGYKGISIPSARRAQVVRGGMLEMDDPEHRLYRQVLNPYLSPAAVRRWEPVIDEIVRASLDERIESGRIDFVDDLANVVPAVLTLAMLGIPLRQWSIYSEPVHASVYTPEDSPDAARVAEMHRAMGIDLLTNLAEIKQNPRPGLVHALTELRIDGEPAPDLELLGMLGLIIGGGFDTTTALTAHSLEWLSDHPGQRELLSRERDTLLAPATEEFLRFFTPAPGDGRTISADCVVENTRFEEGDRLWLSWAMANRDPAIFPDPNEVVLDRKGNRHFSFGLGVHRCIGSNVARTVFKSMLTAVLDRMPDYRCDPEGTVHYETIGVIQGMRHLPATFTPGPRLGAGLEETLERLQRICDEQRLAAPVTERPDVARID</sequence>
<dbReference type="Proteomes" id="UP000540698">
    <property type="component" value="Unassembled WGS sequence"/>
</dbReference>
<evidence type="ECO:0000313" key="9">
    <source>
        <dbReference type="Proteomes" id="UP000540698"/>
    </source>
</evidence>
<evidence type="ECO:0000256" key="1">
    <source>
        <dbReference type="ARBA" id="ARBA00010617"/>
    </source>
</evidence>
<dbReference type="InterPro" id="IPR036396">
    <property type="entry name" value="Cyt_P450_sf"/>
</dbReference>
<keyword evidence="6 7" id="KW-0503">Monooxygenase</keyword>
<accession>A0A7X6KZR4</accession>
<evidence type="ECO:0000256" key="5">
    <source>
        <dbReference type="ARBA" id="ARBA00023004"/>
    </source>
</evidence>
<keyword evidence="5 7" id="KW-0408">Iron</keyword>
<proteinExistence type="inferred from homology"/>
<dbReference type="AlphaFoldDB" id="A0A7X6KZR4"/>
<evidence type="ECO:0000256" key="4">
    <source>
        <dbReference type="ARBA" id="ARBA00023002"/>
    </source>
</evidence>
<reference evidence="8 9" key="1">
    <citation type="submission" date="2020-04" db="EMBL/GenBank/DDBJ databases">
        <title>MicrobeNet Type strains.</title>
        <authorList>
            <person name="Nicholson A.C."/>
        </authorList>
    </citation>
    <scope>NUCLEOTIDE SEQUENCE [LARGE SCALE GENOMIC DNA]</scope>
    <source>
        <strain evidence="8 9">DSM 44956</strain>
    </source>
</reference>
<dbReference type="GO" id="GO:0020037">
    <property type="term" value="F:heme binding"/>
    <property type="evidence" value="ECO:0007669"/>
    <property type="project" value="InterPro"/>
</dbReference>
<dbReference type="PRINTS" id="PR00359">
    <property type="entry name" value="BP450"/>
</dbReference>
<keyword evidence="2 7" id="KW-0349">Heme</keyword>
<name>A0A7X6KZR4_9NOCA</name>
<comment type="similarity">
    <text evidence="1 7">Belongs to the cytochrome P450 family.</text>
</comment>
<evidence type="ECO:0000256" key="3">
    <source>
        <dbReference type="ARBA" id="ARBA00022723"/>
    </source>
</evidence>
<keyword evidence="4 7" id="KW-0560">Oxidoreductase</keyword>
<evidence type="ECO:0000256" key="7">
    <source>
        <dbReference type="RuleBase" id="RU000461"/>
    </source>
</evidence>
<dbReference type="PANTHER" id="PTHR46696:SF6">
    <property type="entry name" value="P450, PUTATIVE (EUROFUNG)-RELATED"/>
    <property type="match status" value="1"/>
</dbReference>
<dbReference type="InterPro" id="IPR001128">
    <property type="entry name" value="Cyt_P450"/>
</dbReference>
<keyword evidence="3 7" id="KW-0479">Metal-binding</keyword>
<dbReference type="InterPro" id="IPR002397">
    <property type="entry name" value="Cyt_P450_B"/>
</dbReference>
<organism evidence="8 9">
    <name type="scientific">Nocardia gamkensis</name>
    <dbReference type="NCBI Taxonomy" id="352869"/>
    <lineage>
        <taxon>Bacteria</taxon>
        <taxon>Bacillati</taxon>
        <taxon>Actinomycetota</taxon>
        <taxon>Actinomycetes</taxon>
        <taxon>Mycobacteriales</taxon>
        <taxon>Nocardiaceae</taxon>
        <taxon>Nocardia</taxon>
    </lineage>
</organism>
<dbReference type="InterPro" id="IPR017972">
    <property type="entry name" value="Cyt_P450_CS"/>
</dbReference>
<dbReference type="SUPFAM" id="SSF48264">
    <property type="entry name" value="Cytochrome P450"/>
    <property type="match status" value="1"/>
</dbReference>
<dbReference type="EMBL" id="JAAXOS010000001">
    <property type="protein sequence ID" value="NKY25176.1"/>
    <property type="molecule type" value="Genomic_DNA"/>
</dbReference>
<dbReference type="PANTHER" id="PTHR46696">
    <property type="entry name" value="P450, PUTATIVE (EUROFUNG)-RELATED"/>
    <property type="match status" value="1"/>
</dbReference>
<gene>
    <name evidence="8" type="ORF">HGB38_02860</name>
</gene>
<evidence type="ECO:0000256" key="2">
    <source>
        <dbReference type="ARBA" id="ARBA00022617"/>
    </source>
</evidence>
<dbReference type="GO" id="GO:0004497">
    <property type="term" value="F:monooxygenase activity"/>
    <property type="evidence" value="ECO:0007669"/>
    <property type="project" value="UniProtKB-KW"/>
</dbReference>
<evidence type="ECO:0000256" key="6">
    <source>
        <dbReference type="ARBA" id="ARBA00023033"/>
    </source>
</evidence>
<keyword evidence="9" id="KW-1185">Reference proteome</keyword>
<dbReference type="Pfam" id="PF00067">
    <property type="entry name" value="p450"/>
    <property type="match status" value="1"/>
</dbReference>
<dbReference type="PROSITE" id="PS00086">
    <property type="entry name" value="CYTOCHROME_P450"/>
    <property type="match status" value="1"/>
</dbReference>
<dbReference type="GO" id="GO:0005506">
    <property type="term" value="F:iron ion binding"/>
    <property type="evidence" value="ECO:0007669"/>
    <property type="project" value="InterPro"/>
</dbReference>
<evidence type="ECO:0000313" key="8">
    <source>
        <dbReference type="EMBL" id="NKY25176.1"/>
    </source>
</evidence>
<dbReference type="GO" id="GO:0016705">
    <property type="term" value="F:oxidoreductase activity, acting on paired donors, with incorporation or reduction of molecular oxygen"/>
    <property type="evidence" value="ECO:0007669"/>
    <property type="project" value="InterPro"/>
</dbReference>